<reference evidence="2 3" key="1">
    <citation type="submission" date="2010-02" db="EMBL/GenBank/DDBJ databases">
        <authorList>
            <person name="Weinstock G."/>
            <person name="Sodergren E."/>
            <person name="Clifton S."/>
            <person name="Fulton L."/>
            <person name="Fulton B."/>
            <person name="Courtney L."/>
            <person name="Fronick C."/>
            <person name="Harrison M."/>
            <person name="Strong C."/>
            <person name="Farmer C."/>
            <person name="Delahaunty K."/>
            <person name="Markovic C."/>
            <person name="Hall O."/>
            <person name="Minx P."/>
            <person name="Tomlinson C."/>
            <person name="Mitreva M."/>
            <person name="Nelson J."/>
            <person name="Hou S."/>
            <person name="Wollam A."/>
            <person name="Pepin K.H."/>
            <person name="Johnson M."/>
            <person name="Bhonagiri V."/>
            <person name="Zhang X."/>
            <person name="Suruliraj S."/>
            <person name="Warren W."/>
            <person name="Chinwalla A."/>
            <person name="Mardis E.R."/>
            <person name="Wilson R.K."/>
        </authorList>
    </citation>
    <scope>NUCLEOTIDE SEQUENCE [LARGE SCALE GENOMIC DNA]</scope>
    <source>
        <strain evidence="2 3">ATCC 33693</strain>
    </source>
</reference>
<organism evidence="2 3">
    <name type="scientific">Fusobacterium periodonticum ATCC 33693</name>
    <dbReference type="NCBI Taxonomy" id="546275"/>
    <lineage>
        <taxon>Bacteria</taxon>
        <taxon>Fusobacteriati</taxon>
        <taxon>Fusobacteriota</taxon>
        <taxon>Fusobacteriia</taxon>
        <taxon>Fusobacteriales</taxon>
        <taxon>Fusobacteriaceae</taxon>
        <taxon>Fusobacterium</taxon>
    </lineage>
</organism>
<dbReference type="Pfam" id="PF00515">
    <property type="entry name" value="TPR_1"/>
    <property type="match status" value="1"/>
</dbReference>
<keyword evidence="1" id="KW-0802">TPR repeat</keyword>
<dbReference type="SMART" id="SM00028">
    <property type="entry name" value="TPR"/>
    <property type="match status" value="17"/>
</dbReference>
<gene>
    <name evidence="2" type="ORF">FUSPEROL_00679</name>
</gene>
<dbReference type="HOGENOM" id="CLU_024048_0_0_0"/>
<proteinExistence type="predicted"/>
<comment type="caution">
    <text evidence="2">The sequence shown here is derived from an EMBL/GenBank/DDBJ whole genome shotgun (WGS) entry which is preliminary data.</text>
</comment>
<evidence type="ECO:0000313" key="3">
    <source>
        <dbReference type="Proteomes" id="UP000003748"/>
    </source>
</evidence>
<feature type="repeat" description="TPR" evidence="1">
    <location>
        <begin position="322"/>
        <end position="355"/>
    </location>
</feature>
<name>D4CTG1_9FUSO</name>
<feature type="repeat" description="TPR" evidence="1">
    <location>
        <begin position="215"/>
        <end position="248"/>
    </location>
</feature>
<accession>D4CTG1</accession>
<dbReference type="SUPFAM" id="SSF48452">
    <property type="entry name" value="TPR-like"/>
    <property type="match status" value="5"/>
</dbReference>
<dbReference type="PROSITE" id="PS50005">
    <property type="entry name" value="TPR"/>
    <property type="match status" value="7"/>
</dbReference>
<dbReference type="eggNOG" id="COG0457">
    <property type="taxonomic scope" value="Bacteria"/>
</dbReference>
<sequence>MKEELLEKIERLDDLEKYQEIIDLIESLPTEQLNTELIGELGRAYNNAGNYTKGLEILKTIEFEAKDTALWNSGMAYSYFFLEDFINAEKHFLKIYELDSNNEDVCKFLIETYIALAGVEDKNNNHDKAIEYALEAGKYVRNDEDKVNATSFLAWLYNRYRHHAEAEELLRDILNENKSNEWAYSELGYCLSEQGKFEEALENCFKAKDLGRKDAWLFTRIGICYKNMDKKEEALEYYLKALELSEDDIFILSDIAWLYDITDRYEEALKYLERLEELGQDDAWTNTEFGFCLSKLGRYEEAIEKLNHALEIEDENDDKDIAYIYARLGWCKRKLNMYDEAIEDFNQAKKWGRNDAVINTEIGHCYKAKDEYENALKYYLQAEKFDKKDPYITSEIAWHYGALGLYDESIKYVKKTIRLGRNDAWINVEYGACLAGLDKYEEAIEKFEYALSLDEKEEEKDLAFVHSQLGWCYRHLGNCEKALEYLMLSKEEGRNDAWINVEIAICYENLEDYEKALEYALVAHNLDKDDVLAISEVGAIYNSLEKYEEALPFLLRAEELGREDEWINTEIALNLGRSGKVNEALERLEKSLTLVDEADINQRIFINSEIAWNYGRLEEPQPEEALKYLNIAKELGREDAWLYSQIGYQLGCNFETRKEALEHFEKAMELGREDAWIFEMMGSVLVTFERNEEALDYFKKAYAKDEDGWYLYSMGSCLRKLGRYEEAIEILLESRQISIDEEDVVDGEDLELAHSYLGLGDKDNAQKYLDLARDSILEQGTLNDDIKAEIEEIEKGILSLNN</sequence>
<dbReference type="STRING" id="546275.FUSPEROL_00679"/>
<dbReference type="PANTHER" id="PTHR12558:SF13">
    <property type="entry name" value="CELL DIVISION CYCLE PROTEIN 27 HOMOLOG"/>
    <property type="match status" value="1"/>
</dbReference>
<protein>
    <submittedName>
        <fullName evidence="2">Tetratricopeptide repeat protein</fullName>
    </submittedName>
</protein>
<dbReference type="PANTHER" id="PTHR12558">
    <property type="entry name" value="CELL DIVISION CYCLE 16,23,27"/>
    <property type="match status" value="1"/>
</dbReference>
<feature type="repeat" description="TPR" evidence="1">
    <location>
        <begin position="356"/>
        <end position="389"/>
    </location>
</feature>
<feature type="repeat" description="TPR" evidence="1">
    <location>
        <begin position="675"/>
        <end position="708"/>
    </location>
</feature>
<feature type="repeat" description="TPR" evidence="1">
    <location>
        <begin position="283"/>
        <end position="316"/>
    </location>
</feature>
<dbReference type="Gene3D" id="1.25.40.10">
    <property type="entry name" value="Tetratricopeptide repeat domain"/>
    <property type="match status" value="5"/>
</dbReference>
<dbReference type="Proteomes" id="UP000003748">
    <property type="component" value="Unassembled WGS sequence"/>
</dbReference>
<dbReference type="OrthoDB" id="89470at2"/>
<dbReference type="GeneID" id="78418969"/>
<dbReference type="AlphaFoldDB" id="D4CTG1"/>
<evidence type="ECO:0000256" key="1">
    <source>
        <dbReference type="PROSITE-ProRule" id="PRU00339"/>
    </source>
</evidence>
<dbReference type="Pfam" id="PF13424">
    <property type="entry name" value="TPR_12"/>
    <property type="match status" value="2"/>
</dbReference>
<dbReference type="Pfam" id="PF13181">
    <property type="entry name" value="TPR_8"/>
    <property type="match status" value="2"/>
</dbReference>
<feature type="repeat" description="TPR" evidence="1">
    <location>
        <begin position="531"/>
        <end position="564"/>
    </location>
</feature>
<dbReference type="RefSeq" id="WP_005971758.1">
    <property type="nucleotide sequence ID" value="NZ_GG665893.1"/>
</dbReference>
<dbReference type="EMBL" id="ACJY01000038">
    <property type="protein sequence ID" value="EFE87390.1"/>
    <property type="molecule type" value="Genomic_DNA"/>
</dbReference>
<feature type="repeat" description="TPR" evidence="1">
    <location>
        <begin position="424"/>
        <end position="457"/>
    </location>
</feature>
<dbReference type="InterPro" id="IPR011990">
    <property type="entry name" value="TPR-like_helical_dom_sf"/>
</dbReference>
<evidence type="ECO:0000313" key="2">
    <source>
        <dbReference type="EMBL" id="EFE87390.1"/>
    </source>
</evidence>
<dbReference type="InterPro" id="IPR019734">
    <property type="entry name" value="TPR_rpt"/>
</dbReference>
<dbReference type="Pfam" id="PF13432">
    <property type="entry name" value="TPR_16"/>
    <property type="match status" value="1"/>
</dbReference>